<evidence type="ECO:0000259" key="2">
    <source>
        <dbReference type="Pfam" id="PF07510"/>
    </source>
</evidence>
<dbReference type="PANTHER" id="PTHR35149:SF2">
    <property type="entry name" value="DUF262 DOMAIN-CONTAINING PROTEIN"/>
    <property type="match status" value="1"/>
</dbReference>
<feature type="domain" description="DUF4357" evidence="3">
    <location>
        <begin position="620"/>
        <end position="670"/>
    </location>
</feature>
<dbReference type="Pfam" id="PF07510">
    <property type="entry name" value="GmrSD_C"/>
    <property type="match status" value="1"/>
</dbReference>
<accession>A0A7T4KGK9</accession>
<evidence type="ECO:0000259" key="1">
    <source>
        <dbReference type="Pfam" id="PF03235"/>
    </source>
</evidence>
<dbReference type="InterPro" id="IPR011089">
    <property type="entry name" value="GmrSD_C"/>
</dbReference>
<dbReference type="AlphaFoldDB" id="A0A7T4KGK9"/>
<dbReference type="RefSeq" id="WP_198480197.1">
    <property type="nucleotide sequence ID" value="NZ_CP066022.1"/>
</dbReference>
<dbReference type="Pfam" id="PF14267">
    <property type="entry name" value="DUF4357"/>
    <property type="match status" value="1"/>
</dbReference>
<feature type="domain" description="GmrSD restriction endonucleases N-terminal" evidence="1">
    <location>
        <begin position="10"/>
        <end position="226"/>
    </location>
</feature>
<dbReference type="Proteomes" id="UP000595577">
    <property type="component" value="Chromosome"/>
</dbReference>
<dbReference type="InterPro" id="IPR025579">
    <property type="entry name" value="DUF4357"/>
</dbReference>
<reference evidence="4 5" key="1">
    <citation type="submission" date="2020-12" db="EMBL/GenBank/DDBJ databases">
        <title>FDA dAtabase for Regulatory Grade micrObial Sequences (FDA-ARGOS): Supporting development and validation of Infectious Disease Dx tests.</title>
        <authorList>
            <person name="Sproer C."/>
            <person name="Gronow S."/>
            <person name="Severitt S."/>
            <person name="Schroder I."/>
            <person name="Tallon L."/>
            <person name="Sadzewicz L."/>
            <person name="Zhao X."/>
            <person name="Boylan J."/>
            <person name="Ott S."/>
            <person name="Bowen H."/>
            <person name="Vavikolanu K."/>
            <person name="Mehta A."/>
            <person name="Aluvathingal J."/>
            <person name="Nadendla S."/>
            <person name="Lowell S."/>
            <person name="Myers T."/>
            <person name="Yan Y."/>
            <person name="Sichtig H."/>
        </authorList>
    </citation>
    <scope>NUCLEOTIDE SEQUENCE [LARGE SCALE GENOMIC DNA]</scope>
    <source>
        <strain evidence="4 5">FDAARGOS_999</strain>
    </source>
</reference>
<protein>
    <submittedName>
        <fullName evidence="4">DUF4357 domain-containing protein</fullName>
    </submittedName>
</protein>
<dbReference type="EMBL" id="CP066022">
    <property type="protein sequence ID" value="QQB73285.1"/>
    <property type="molecule type" value="Genomic_DNA"/>
</dbReference>
<gene>
    <name evidence="4" type="ORF">I6H56_08140</name>
</gene>
<dbReference type="InterPro" id="IPR004919">
    <property type="entry name" value="GmrSD_N"/>
</dbReference>
<name>A0A7T4KGK9_9FUSO</name>
<feature type="domain" description="GmrSD restriction endonucleases C-terminal" evidence="2">
    <location>
        <begin position="414"/>
        <end position="544"/>
    </location>
</feature>
<evidence type="ECO:0000313" key="5">
    <source>
        <dbReference type="Proteomes" id="UP000595577"/>
    </source>
</evidence>
<evidence type="ECO:0000313" key="4">
    <source>
        <dbReference type="EMBL" id="QQB73285.1"/>
    </source>
</evidence>
<organism evidence="4 5">
    <name type="scientific">Fusobacterium canifelinum</name>
    <dbReference type="NCBI Taxonomy" id="285729"/>
    <lineage>
        <taxon>Bacteria</taxon>
        <taxon>Fusobacteriati</taxon>
        <taxon>Fusobacteriota</taxon>
        <taxon>Fusobacteriia</taxon>
        <taxon>Fusobacteriales</taxon>
        <taxon>Fusobacteriaceae</taxon>
        <taxon>Fusobacterium</taxon>
    </lineage>
</organism>
<dbReference type="Pfam" id="PF03235">
    <property type="entry name" value="GmrSD_N"/>
    <property type="match status" value="1"/>
</dbReference>
<evidence type="ECO:0000259" key="3">
    <source>
        <dbReference type="Pfam" id="PF14267"/>
    </source>
</evidence>
<proteinExistence type="predicted"/>
<dbReference type="PANTHER" id="PTHR35149">
    <property type="entry name" value="SLL5132 PROTEIN"/>
    <property type="match status" value="1"/>
</dbReference>
<sequence length="676" mass="80097">MQAKENKIIDLFSIQNTIFTIPVYQRNYNWTEKECKRLYNDIFEIGENKNIDSYFIGSIVYIHEGISSALEREFYIIDGQQRVTTLTLLFLALSHILKENEITENEASRIFNQYIINPFSKKEIKLKLIPSEDNGNLEILDKISNDKIEELNEYINTNMLKNYLFFKNNFRKLNKEEISYFLEGINKLIYIDVSLENGKDNPQRIFESLNSTGLDLSEGDLIRNHILINLERDKQNRIYKDIWIPIENNCEVVEKESIISYVSDFIRDYLTLKTREIPNKNKVFEEFKKFYIENFDEKLEELKKYSKAYSSIIKPNTEKDKDIRKELEYLRSLDQTVINPFLIGIISDYHEQELEKEELIEILDLLQSYLWRRYITERKSNELNKIFSKIYPKISEENNYYENLKIELINDKFPTDDELKNSLKTKNVYKDKEKLNYVFKKLENYNHNELIDFNNEKITIEHIFPQKPSKSWENSYSTNEFEMMASLKDTISNLTLTGSNPNLSNKSFIEKRDDEAHGYKNSKLYLNRFLGNLDEWNLVLMGERFESLYKDIIKIWKRPENKKIIFNDIEKIVFVLKGKNTSGTGRLLSNGKFEVSKGTTIALESDNSISVLEKNRRTIKELLSQNLIKKLDDKYIFTENYITSPSTAAKLILGYSTNGWKEWKTYEGKLLSDYRG</sequence>